<feature type="transmembrane region" description="Helical" evidence="6">
    <location>
        <begin position="158"/>
        <end position="177"/>
    </location>
</feature>
<feature type="transmembrane region" description="Helical" evidence="6">
    <location>
        <begin position="62"/>
        <end position="90"/>
    </location>
</feature>
<proteinExistence type="predicted"/>
<dbReference type="Proteomes" id="UP000198605">
    <property type="component" value="Unassembled WGS sequence"/>
</dbReference>
<feature type="transmembrane region" description="Helical" evidence="6">
    <location>
        <begin position="15"/>
        <end position="42"/>
    </location>
</feature>
<protein>
    <submittedName>
        <fullName evidence="8">Putative ABC transport system permease protein</fullName>
    </submittedName>
</protein>
<feature type="transmembrane region" description="Helical" evidence="6">
    <location>
        <begin position="558"/>
        <end position="580"/>
    </location>
</feature>
<dbReference type="AlphaFoldDB" id="A0A1C6W0E1"/>
<keyword evidence="2" id="KW-1003">Cell membrane</keyword>
<feature type="transmembrane region" description="Helical" evidence="6">
    <location>
        <begin position="230"/>
        <end position="255"/>
    </location>
</feature>
<evidence type="ECO:0000256" key="6">
    <source>
        <dbReference type="SAM" id="Phobius"/>
    </source>
</evidence>
<organism evidence="8 9">
    <name type="scientific">Micromonospora chersina</name>
    <dbReference type="NCBI Taxonomy" id="47854"/>
    <lineage>
        <taxon>Bacteria</taxon>
        <taxon>Bacillati</taxon>
        <taxon>Actinomycetota</taxon>
        <taxon>Actinomycetes</taxon>
        <taxon>Micromonosporales</taxon>
        <taxon>Micromonosporaceae</taxon>
        <taxon>Micromonospora</taxon>
    </lineage>
</organism>
<sequence>MSVAFLARRTVRTSWAAYLGAFVAMAVGVVLIGVTVILIGAVDATLARGVTADQRRQLDDLTSMFGIMSAVALFLALFVVGSTFGFAVATRRRTLGLLRLVGATPRQVRRLILGESAVVALAATVVGSGLATLLTPVALRLPHTLGISDLRLAPPSPWTAWLVAGGCGVSVALLGAWRSSRRAATIPPAAALREATVDRGRLTVGQALIAALSLAAAVAAAILAPRIAPLFTLIFAVLLPEVVVVGLMAVGPLVIPRLTGLLARPFVDHDVTARLARDELRADVRTTTAVAAPVVAISAIAGSMLLALSFSVDWTSAQDRAHLAAPVVVSTTDPGAATALADHPAVAVADVRRTVQLPMGDDDQDVDLVNADAATAARGLSAVQGSLADFRGPVAAVTRSRAIDAETGLGATLHARIDGRPVDLRVVAVVADAPDLYGEVLIPADLAPDLDSGAVTAFVMPRPGLSPDDLARSLKQTLTGPGNEVLAADDWIDRTAAATRRANNLGLTILLGPAGLYSALAIVNATLIGAAQRRRPHQLVRLLGATPRQVRRSALWQAALVTGAGLLLGAATTAFLGWLVRRATTADLAGTGVAVPVTVPWLPLIGIAVVCVALAATAAVTGIRVSRR</sequence>
<dbReference type="OrthoDB" id="3223244at2"/>
<dbReference type="InterPro" id="IPR038766">
    <property type="entry name" value="Membrane_comp_ABC_pdt"/>
</dbReference>
<evidence type="ECO:0000256" key="5">
    <source>
        <dbReference type="ARBA" id="ARBA00023136"/>
    </source>
</evidence>
<dbReference type="InterPro" id="IPR003838">
    <property type="entry name" value="ABC3_permease_C"/>
</dbReference>
<keyword evidence="5 6" id="KW-0472">Membrane</keyword>
<accession>A0A1C6W0E1</accession>
<keyword evidence="3 6" id="KW-0812">Transmembrane</keyword>
<keyword evidence="9" id="KW-1185">Reference proteome</keyword>
<evidence type="ECO:0000313" key="9">
    <source>
        <dbReference type="Proteomes" id="UP000198605"/>
    </source>
</evidence>
<feature type="transmembrane region" description="Helical" evidence="6">
    <location>
        <begin position="600"/>
        <end position="623"/>
    </location>
</feature>
<comment type="subcellular location">
    <subcellularLocation>
        <location evidence="1">Cell membrane</location>
        <topology evidence="1">Multi-pass membrane protein</topology>
    </subcellularLocation>
</comment>
<evidence type="ECO:0000256" key="1">
    <source>
        <dbReference type="ARBA" id="ARBA00004651"/>
    </source>
</evidence>
<feature type="transmembrane region" description="Helical" evidence="6">
    <location>
        <begin position="111"/>
        <end position="138"/>
    </location>
</feature>
<dbReference type="STRING" id="47854.GA0070603_6126"/>
<gene>
    <name evidence="8" type="ORF">GA0070603_6126</name>
</gene>
<feature type="transmembrane region" description="Helical" evidence="6">
    <location>
        <begin position="202"/>
        <end position="224"/>
    </location>
</feature>
<evidence type="ECO:0000313" key="8">
    <source>
        <dbReference type="EMBL" id="SCL71927.1"/>
    </source>
</evidence>
<dbReference type="PANTHER" id="PTHR30287:SF2">
    <property type="entry name" value="BLL1001 PROTEIN"/>
    <property type="match status" value="1"/>
</dbReference>
<dbReference type="RefSeq" id="WP_091321131.1">
    <property type="nucleotide sequence ID" value="NZ_FMIB01000002.1"/>
</dbReference>
<evidence type="ECO:0000256" key="4">
    <source>
        <dbReference type="ARBA" id="ARBA00022989"/>
    </source>
</evidence>
<feature type="transmembrane region" description="Helical" evidence="6">
    <location>
        <begin position="505"/>
        <end position="531"/>
    </location>
</feature>
<evidence type="ECO:0000256" key="3">
    <source>
        <dbReference type="ARBA" id="ARBA00022692"/>
    </source>
</evidence>
<dbReference type="Pfam" id="PF02687">
    <property type="entry name" value="FtsX"/>
    <property type="match status" value="2"/>
</dbReference>
<feature type="domain" description="ABC3 transporter permease C-terminal" evidence="7">
    <location>
        <begin position="67"/>
        <end position="188"/>
    </location>
</feature>
<feature type="domain" description="ABC3 transporter permease C-terminal" evidence="7">
    <location>
        <begin position="516"/>
        <end position="624"/>
    </location>
</feature>
<evidence type="ECO:0000256" key="2">
    <source>
        <dbReference type="ARBA" id="ARBA00022475"/>
    </source>
</evidence>
<dbReference type="GeneID" id="43282730"/>
<dbReference type="GO" id="GO:0005886">
    <property type="term" value="C:plasma membrane"/>
    <property type="evidence" value="ECO:0007669"/>
    <property type="project" value="UniProtKB-SubCell"/>
</dbReference>
<keyword evidence="4 6" id="KW-1133">Transmembrane helix</keyword>
<feature type="transmembrane region" description="Helical" evidence="6">
    <location>
        <begin position="290"/>
        <end position="310"/>
    </location>
</feature>
<name>A0A1C6W0E1_9ACTN</name>
<evidence type="ECO:0000259" key="7">
    <source>
        <dbReference type="Pfam" id="PF02687"/>
    </source>
</evidence>
<dbReference type="PANTHER" id="PTHR30287">
    <property type="entry name" value="MEMBRANE COMPONENT OF PREDICTED ABC SUPERFAMILY METABOLITE UPTAKE TRANSPORTER"/>
    <property type="match status" value="1"/>
</dbReference>
<dbReference type="EMBL" id="FMIB01000002">
    <property type="protein sequence ID" value="SCL71927.1"/>
    <property type="molecule type" value="Genomic_DNA"/>
</dbReference>
<reference evidence="9" key="1">
    <citation type="submission" date="2016-06" db="EMBL/GenBank/DDBJ databases">
        <authorList>
            <person name="Varghese N."/>
            <person name="Submissions Spin"/>
        </authorList>
    </citation>
    <scope>NUCLEOTIDE SEQUENCE [LARGE SCALE GENOMIC DNA]</scope>
    <source>
        <strain evidence="9">DSM 44151</strain>
    </source>
</reference>